<dbReference type="Proteomes" id="UP000184404">
    <property type="component" value="Unassembled WGS sequence"/>
</dbReference>
<reference evidence="2 3" key="1">
    <citation type="submission" date="2016-11" db="EMBL/GenBank/DDBJ databases">
        <authorList>
            <person name="Jaros S."/>
            <person name="Januszkiewicz K."/>
            <person name="Wedrychowicz H."/>
        </authorList>
    </citation>
    <scope>NUCLEOTIDE SEQUENCE [LARGE SCALE GENOMIC DNA]</scope>
    <source>
        <strain evidence="2 3">DSM 10502</strain>
    </source>
</reference>
<feature type="domain" description="Glutaredoxin" evidence="1">
    <location>
        <begin position="3"/>
        <end position="63"/>
    </location>
</feature>
<dbReference type="SUPFAM" id="SSF52833">
    <property type="entry name" value="Thioredoxin-like"/>
    <property type="match status" value="1"/>
</dbReference>
<gene>
    <name evidence="2" type="ORF">SAMN02745190_02503</name>
</gene>
<proteinExistence type="predicted"/>
<dbReference type="STRING" id="1123243.SAMN02745190_02503"/>
<dbReference type="EMBL" id="FQUG01000018">
    <property type="protein sequence ID" value="SHF37170.1"/>
    <property type="molecule type" value="Genomic_DNA"/>
</dbReference>
<evidence type="ECO:0000313" key="3">
    <source>
        <dbReference type="Proteomes" id="UP000184404"/>
    </source>
</evidence>
<dbReference type="AlphaFoldDB" id="A0A1M5B411"/>
<dbReference type="Pfam" id="PF00462">
    <property type="entry name" value="Glutaredoxin"/>
    <property type="match status" value="1"/>
</dbReference>
<sequence length="89" mass="10098">MITMIEMAGYPYCAKAHRAIDEVKARHAGTEIVFIDENKEPEKLREFAGKYYYVPSLFVDGEKVFEASPGDDYEKIRAAVEKAYKTAEG</sequence>
<dbReference type="InterPro" id="IPR002109">
    <property type="entry name" value="Glutaredoxin"/>
</dbReference>
<keyword evidence="3" id="KW-1185">Reference proteome</keyword>
<evidence type="ECO:0000313" key="2">
    <source>
        <dbReference type="EMBL" id="SHF37170.1"/>
    </source>
</evidence>
<dbReference type="InterPro" id="IPR036249">
    <property type="entry name" value="Thioredoxin-like_sf"/>
</dbReference>
<name>A0A1M5B411_9FIRM</name>
<organism evidence="2 3">
    <name type="scientific">Schwartzia succinivorans DSM 10502</name>
    <dbReference type="NCBI Taxonomy" id="1123243"/>
    <lineage>
        <taxon>Bacteria</taxon>
        <taxon>Bacillati</taxon>
        <taxon>Bacillota</taxon>
        <taxon>Negativicutes</taxon>
        <taxon>Selenomonadales</taxon>
        <taxon>Selenomonadaceae</taxon>
        <taxon>Schwartzia</taxon>
    </lineage>
</organism>
<accession>A0A1M5B411</accession>
<protein>
    <submittedName>
        <fullName evidence="2">Glutaredoxin</fullName>
    </submittedName>
</protein>
<evidence type="ECO:0000259" key="1">
    <source>
        <dbReference type="Pfam" id="PF00462"/>
    </source>
</evidence>